<dbReference type="AlphaFoldDB" id="T4VK34"/>
<feature type="region of interest" description="Disordered" evidence="1">
    <location>
        <begin position="35"/>
        <end position="67"/>
    </location>
</feature>
<dbReference type="RefSeq" id="WP_021431900.1">
    <property type="nucleotide sequence ID" value="NZ_AVNC01000014.1"/>
</dbReference>
<evidence type="ECO:0000313" key="3">
    <source>
        <dbReference type="Proteomes" id="UP000015688"/>
    </source>
</evidence>
<sequence length="476" mass="51796">MSNNYNSNGNDNYCNCDYNDYWLFCNLINKLKGPPGPQGDIGPQGPQGPQGNVGPEGPPGPGVLGGAGAPASCNPGETYYVDFSTGYVYLKNQTPPPPTPRNLPTPGTFTVVSTVLELENAISAQKPAIKLASGNYILNDNITISYPLYLQGSVDSNGAPTSIITYSPIAPYEPIIVIGSSNVVIDSISFIESPGLTPVPANYPSLIYSSGISFNSIYINNCIFDYLENAIELNTGEFQVTKCTFNYNRNSTNTRYCLFLHNLSGTCITDSNTIYGIEGDRRQGFIRIDNLNGATLTGTLLISNTAQPEQLVPPLNPTDPSTIYTSSFRELILFNLLNGSGLQLYVNNNTLNADNTSPVLLPNLQSSPGLSNFAFISACNNTFTNSKRKGFIGLTNSAPIANAYGNTNIYIDGNTPQYTTGYTPPWYQTWTSLQDPIVAGYEVAMIQNRPDVRLFETCVSNVDCYWTRTEYQFDMV</sequence>
<dbReference type="GeneID" id="68210999"/>
<comment type="caution">
    <text evidence="2">The sequence shown here is derived from an EMBL/GenBank/DDBJ whole genome shotgun (WGS) entry which is preliminary data.</text>
</comment>
<evidence type="ECO:0000256" key="1">
    <source>
        <dbReference type="SAM" id="MobiDB-lite"/>
    </source>
</evidence>
<dbReference type="InterPro" id="IPR011050">
    <property type="entry name" value="Pectin_lyase_fold/virulence"/>
</dbReference>
<gene>
    <name evidence="2" type="ORF">C672_0612</name>
</gene>
<name>T4VK34_PARBF</name>
<organism evidence="2 3">
    <name type="scientific">Paraclostridium bifermentans ATCC 638 = DSM 14991</name>
    <dbReference type="NCBI Taxonomy" id="1233171"/>
    <lineage>
        <taxon>Bacteria</taxon>
        <taxon>Bacillati</taxon>
        <taxon>Bacillota</taxon>
        <taxon>Clostridia</taxon>
        <taxon>Peptostreptococcales</taxon>
        <taxon>Peptostreptococcaceae</taxon>
        <taxon>Paraclostridium</taxon>
    </lineage>
</organism>
<proteinExistence type="predicted"/>
<dbReference type="SUPFAM" id="SSF51126">
    <property type="entry name" value="Pectin lyase-like"/>
    <property type="match status" value="1"/>
</dbReference>
<dbReference type="Proteomes" id="UP000015688">
    <property type="component" value="Unassembled WGS sequence"/>
</dbReference>
<dbReference type="Gene3D" id="1.20.5.320">
    <property type="entry name" value="6-Phosphogluconate Dehydrogenase, domain 3"/>
    <property type="match status" value="1"/>
</dbReference>
<reference evidence="2 3" key="1">
    <citation type="submission" date="2013-06" db="EMBL/GenBank/DDBJ databases">
        <authorList>
            <person name="Walk S."/>
            <person name="Aronoff D."/>
            <person name="Young V.Y."/>
            <person name="Marsh J."/>
            <person name="Harrison L."/>
            <person name="Daugherty S.C."/>
            <person name="Shefchek K.A."/>
            <person name="Hine E.E."/>
            <person name="Tallon L.J."/>
            <person name="Sadzewicz L.K."/>
            <person name="Rasko D.A."/>
        </authorList>
    </citation>
    <scope>NUCLEOTIDE SEQUENCE [LARGE SCALE GENOMIC DNA]</scope>
    <source>
        <strain evidence="2 3">ATCC 638</strain>
    </source>
</reference>
<evidence type="ECO:0008006" key="4">
    <source>
        <dbReference type="Google" id="ProtNLM"/>
    </source>
</evidence>
<dbReference type="PATRIC" id="fig|1233171.3.peg.515"/>
<feature type="compositionally biased region" description="Low complexity" evidence="1">
    <location>
        <begin position="38"/>
        <end position="55"/>
    </location>
</feature>
<accession>T4VK34</accession>
<dbReference type="EMBL" id="AVNC01000014">
    <property type="protein sequence ID" value="EQK44084.1"/>
    <property type="molecule type" value="Genomic_DNA"/>
</dbReference>
<evidence type="ECO:0000313" key="2">
    <source>
        <dbReference type="EMBL" id="EQK44084.1"/>
    </source>
</evidence>
<protein>
    <recommendedName>
        <fullName evidence="4">Collagen triple helix repeat family protein</fullName>
    </recommendedName>
</protein>